<dbReference type="InterPro" id="IPR036412">
    <property type="entry name" value="HAD-like_sf"/>
</dbReference>
<protein>
    <submittedName>
        <fullName evidence="1">Cof-type HAD-IIB family hydrolase</fullName>
        <ecNumber evidence="1">3.1.3.-</ecNumber>
    </submittedName>
</protein>
<dbReference type="InterPro" id="IPR023214">
    <property type="entry name" value="HAD_sf"/>
</dbReference>
<organism evidence="1 2">
    <name type="scientific">Tigheibacillus halophilus</name>
    <dbReference type="NCBI Taxonomy" id="361280"/>
    <lineage>
        <taxon>Bacteria</taxon>
        <taxon>Bacillati</taxon>
        <taxon>Bacillota</taxon>
        <taxon>Bacilli</taxon>
        <taxon>Bacillales</taxon>
        <taxon>Bacillaceae</taxon>
        <taxon>Tigheibacillus</taxon>
    </lineage>
</organism>
<dbReference type="CDD" id="cd07516">
    <property type="entry name" value="HAD_Pase"/>
    <property type="match status" value="1"/>
</dbReference>
<accession>A0ABU5C1S6</accession>
<dbReference type="NCBIfam" id="TIGR01482">
    <property type="entry name" value="SPP-subfamily"/>
    <property type="match status" value="1"/>
</dbReference>
<gene>
    <name evidence="1" type="ORF">RWE15_00970</name>
</gene>
<dbReference type="SFLD" id="SFLDG01144">
    <property type="entry name" value="C2.B.4:_PGP_Like"/>
    <property type="match status" value="1"/>
</dbReference>
<dbReference type="Pfam" id="PF08282">
    <property type="entry name" value="Hydrolase_3"/>
    <property type="match status" value="1"/>
</dbReference>
<evidence type="ECO:0000313" key="2">
    <source>
        <dbReference type="Proteomes" id="UP001281447"/>
    </source>
</evidence>
<reference evidence="1 2" key="1">
    <citation type="submission" date="2023-10" db="EMBL/GenBank/DDBJ databases">
        <title>Virgibacillus halophilus 5B73C genome.</title>
        <authorList>
            <person name="Miliotis G."/>
            <person name="Sengupta P."/>
            <person name="Hameed A."/>
            <person name="Chuvochina M."/>
            <person name="Mcdonagh F."/>
            <person name="Simpson A.C."/>
            <person name="Singh N.K."/>
            <person name="Rekha P.D."/>
            <person name="Raman K."/>
            <person name="Hugenholtz P."/>
            <person name="Venkateswaran K."/>
        </authorList>
    </citation>
    <scope>NUCLEOTIDE SEQUENCE [LARGE SCALE GENOMIC DNA]</scope>
    <source>
        <strain evidence="1 2">5B73C</strain>
    </source>
</reference>
<keyword evidence="2" id="KW-1185">Reference proteome</keyword>
<dbReference type="Proteomes" id="UP001281447">
    <property type="component" value="Unassembled WGS sequence"/>
</dbReference>
<dbReference type="SFLD" id="SFLDG01140">
    <property type="entry name" value="C2.B:_Phosphomannomutase_and_P"/>
    <property type="match status" value="1"/>
</dbReference>
<dbReference type="RefSeq" id="WP_390357802.1">
    <property type="nucleotide sequence ID" value="NZ_JBHUIZ010000017.1"/>
</dbReference>
<dbReference type="Gene3D" id="3.30.1240.10">
    <property type="match status" value="1"/>
</dbReference>
<dbReference type="SFLD" id="SFLDS00003">
    <property type="entry name" value="Haloacid_Dehalogenase"/>
    <property type="match status" value="1"/>
</dbReference>
<dbReference type="SUPFAM" id="SSF56784">
    <property type="entry name" value="HAD-like"/>
    <property type="match status" value="1"/>
</dbReference>
<dbReference type="Gene3D" id="3.40.50.1000">
    <property type="entry name" value="HAD superfamily/HAD-like"/>
    <property type="match status" value="1"/>
</dbReference>
<dbReference type="PANTHER" id="PTHR10000">
    <property type="entry name" value="PHOSPHOSERINE PHOSPHATASE"/>
    <property type="match status" value="1"/>
</dbReference>
<dbReference type="GO" id="GO:0016787">
    <property type="term" value="F:hydrolase activity"/>
    <property type="evidence" value="ECO:0007669"/>
    <property type="project" value="UniProtKB-KW"/>
</dbReference>
<evidence type="ECO:0000313" key="1">
    <source>
        <dbReference type="EMBL" id="MDY0393257.1"/>
    </source>
</evidence>
<comment type="caution">
    <text evidence="1">The sequence shown here is derived from an EMBL/GenBank/DDBJ whole genome shotgun (WGS) entry which is preliminary data.</text>
</comment>
<proteinExistence type="predicted"/>
<dbReference type="PANTHER" id="PTHR10000:SF55">
    <property type="entry name" value="5-AMINO-6-(5-PHOSPHO-D-RIBITYLAMINO)URACIL PHOSPHATASE YCSE"/>
    <property type="match status" value="1"/>
</dbReference>
<dbReference type="NCBIfam" id="TIGR01484">
    <property type="entry name" value="HAD-SF-IIB"/>
    <property type="match status" value="1"/>
</dbReference>
<sequence length="249" mass="27410">MTNIKLIALDMDGTLLDKEDKISSRNKQAIKQAQEQGVTVVLSTGRFLKTCFPYAEELGLSSYLVTSNGGQIWTMDQELVEEHILETKSIEKMYAIGKEADIAMWLVSAEDVYHNELPEDYQTREWLKFGCVTDDLAKLDSVVAQVAKIGDLEITNSMPNNMEVNPIGVNKANALKTVCKKLGITMDQVLAAGDSLNDIKMIEQAGLGVAMGNAQDAVKQAADFVTEDHDQDGVAKAIAHYVLQEVRQN</sequence>
<dbReference type="EMBL" id="JAWDIP010000003">
    <property type="protein sequence ID" value="MDY0393257.1"/>
    <property type="molecule type" value="Genomic_DNA"/>
</dbReference>
<dbReference type="EC" id="3.1.3.-" evidence="1"/>
<keyword evidence="1" id="KW-0378">Hydrolase</keyword>
<dbReference type="InterPro" id="IPR006379">
    <property type="entry name" value="HAD-SF_hydro_IIB"/>
</dbReference>
<name>A0ABU5C1S6_9BACI</name>